<dbReference type="GO" id="GO:0016887">
    <property type="term" value="F:ATP hydrolysis activity"/>
    <property type="evidence" value="ECO:0007669"/>
    <property type="project" value="InterPro"/>
</dbReference>
<dbReference type="InterPro" id="IPR014710">
    <property type="entry name" value="RmlC-like_jellyroll"/>
</dbReference>
<keyword evidence="6" id="KW-0067">ATP-binding</keyword>
<organism evidence="14 15">
    <name type="scientific">Paenibacillus oryzisoli</name>
    <dbReference type="NCBI Taxonomy" id="1850517"/>
    <lineage>
        <taxon>Bacteria</taxon>
        <taxon>Bacillati</taxon>
        <taxon>Bacillota</taxon>
        <taxon>Bacilli</taxon>
        <taxon>Bacillales</taxon>
        <taxon>Paenibacillaceae</taxon>
        <taxon>Paenibacillus</taxon>
    </lineage>
</organism>
<evidence type="ECO:0000259" key="13">
    <source>
        <dbReference type="PROSITE" id="PS50929"/>
    </source>
</evidence>
<keyword evidence="3" id="KW-1003">Cell membrane</keyword>
<dbReference type="SMART" id="SM00100">
    <property type="entry name" value="cNMP"/>
    <property type="match status" value="1"/>
</dbReference>
<comment type="caution">
    <text evidence="14">The sequence shown here is derived from an EMBL/GenBank/DDBJ whole genome shotgun (WGS) entry which is preliminary data.</text>
</comment>
<dbReference type="SUPFAM" id="SSF51206">
    <property type="entry name" value="cAMP-binding domain-like"/>
    <property type="match status" value="1"/>
</dbReference>
<comment type="subcellular location">
    <subcellularLocation>
        <location evidence="1">Cell membrane</location>
        <topology evidence="1">Multi-pass membrane protein</topology>
    </subcellularLocation>
</comment>
<feature type="transmembrane region" description="Helical" evidence="10">
    <location>
        <begin position="245"/>
        <end position="266"/>
    </location>
</feature>
<evidence type="ECO:0000256" key="9">
    <source>
        <dbReference type="ARBA" id="ARBA00023159"/>
    </source>
</evidence>
<dbReference type="EMBL" id="LYPB01000088">
    <property type="protein sequence ID" value="OAS14739.1"/>
    <property type="molecule type" value="Genomic_DNA"/>
</dbReference>
<evidence type="ECO:0000313" key="14">
    <source>
        <dbReference type="EMBL" id="OAS14739.1"/>
    </source>
</evidence>
<dbReference type="SUPFAM" id="SSF90123">
    <property type="entry name" value="ABC transporter transmembrane region"/>
    <property type="match status" value="1"/>
</dbReference>
<feature type="transmembrane region" description="Helical" evidence="10">
    <location>
        <begin position="144"/>
        <end position="171"/>
    </location>
</feature>
<dbReference type="InterPro" id="IPR000595">
    <property type="entry name" value="cNMP-bd_dom"/>
</dbReference>
<dbReference type="PANTHER" id="PTHR24221">
    <property type="entry name" value="ATP-BINDING CASSETTE SUB-FAMILY B"/>
    <property type="match status" value="1"/>
</dbReference>
<evidence type="ECO:0000313" key="15">
    <source>
        <dbReference type="Proteomes" id="UP000078454"/>
    </source>
</evidence>
<dbReference type="Gene3D" id="2.60.120.10">
    <property type="entry name" value="Jelly Rolls"/>
    <property type="match status" value="1"/>
</dbReference>
<keyword evidence="5" id="KW-0547">Nucleotide-binding</keyword>
<evidence type="ECO:0000259" key="12">
    <source>
        <dbReference type="PROSITE" id="PS50893"/>
    </source>
</evidence>
<dbReference type="Gene3D" id="3.40.50.300">
    <property type="entry name" value="P-loop containing nucleotide triphosphate hydrolases"/>
    <property type="match status" value="1"/>
</dbReference>
<dbReference type="STRING" id="1850517.A8708_23870"/>
<dbReference type="InterPro" id="IPR011527">
    <property type="entry name" value="ABC1_TM_dom"/>
</dbReference>
<feature type="transmembrane region" description="Helical" evidence="10">
    <location>
        <begin position="20"/>
        <end position="43"/>
    </location>
</feature>
<dbReference type="Pfam" id="PF00005">
    <property type="entry name" value="ABC_tran"/>
    <property type="match status" value="1"/>
</dbReference>
<keyword evidence="8 10" id="KW-0472">Membrane</keyword>
<keyword evidence="2" id="KW-0813">Transport</keyword>
<dbReference type="InterPro" id="IPR018490">
    <property type="entry name" value="cNMP-bd_dom_sf"/>
</dbReference>
<evidence type="ECO:0000256" key="10">
    <source>
        <dbReference type="SAM" id="Phobius"/>
    </source>
</evidence>
<dbReference type="InterPro" id="IPR036640">
    <property type="entry name" value="ABC1_TM_sf"/>
</dbReference>
<dbReference type="PROSITE" id="PS00211">
    <property type="entry name" value="ABC_TRANSPORTER_1"/>
    <property type="match status" value="1"/>
</dbReference>
<evidence type="ECO:0000256" key="3">
    <source>
        <dbReference type="ARBA" id="ARBA00022475"/>
    </source>
</evidence>
<dbReference type="PRINTS" id="PR00103">
    <property type="entry name" value="CAMPKINASE"/>
</dbReference>
<dbReference type="CDD" id="cd00038">
    <property type="entry name" value="CAP_ED"/>
    <property type="match status" value="1"/>
</dbReference>
<gene>
    <name evidence="14" type="ORF">A8708_23870</name>
</gene>
<dbReference type="Pfam" id="PF00027">
    <property type="entry name" value="cNMP_binding"/>
    <property type="match status" value="1"/>
</dbReference>
<reference evidence="14 15" key="1">
    <citation type="submission" date="2016-05" db="EMBL/GenBank/DDBJ databases">
        <title>Paenibacillus sp. 1ZS3-15 nov., isolated from the rhizosphere soil.</title>
        <authorList>
            <person name="Zhang X.X."/>
            <person name="Zhang J."/>
        </authorList>
    </citation>
    <scope>NUCLEOTIDE SEQUENCE [LARGE SCALE GENOMIC DNA]</scope>
    <source>
        <strain evidence="14 15">1ZS3-15</strain>
    </source>
</reference>
<dbReference type="Pfam" id="PF00664">
    <property type="entry name" value="ABC_membrane"/>
    <property type="match status" value="1"/>
</dbReference>
<dbReference type="GO" id="GO:0034040">
    <property type="term" value="F:ATPase-coupled lipid transmembrane transporter activity"/>
    <property type="evidence" value="ECO:0007669"/>
    <property type="project" value="TreeGrafter"/>
</dbReference>
<evidence type="ECO:0000256" key="4">
    <source>
        <dbReference type="ARBA" id="ARBA00022692"/>
    </source>
</evidence>
<feature type="transmembrane region" description="Helical" evidence="10">
    <location>
        <begin position="55"/>
        <end position="75"/>
    </location>
</feature>
<dbReference type="Gene3D" id="1.20.1560.10">
    <property type="entry name" value="ABC transporter type 1, transmembrane domain"/>
    <property type="match status" value="1"/>
</dbReference>
<dbReference type="InterPro" id="IPR027417">
    <property type="entry name" value="P-loop_NTPase"/>
</dbReference>
<dbReference type="PROSITE" id="PS00888">
    <property type="entry name" value="CNMP_BINDING_1"/>
    <property type="match status" value="1"/>
</dbReference>
<proteinExistence type="predicted"/>
<feature type="domain" description="ABC transporter" evidence="12">
    <location>
        <begin position="335"/>
        <end position="568"/>
    </location>
</feature>
<dbReference type="InterPro" id="IPR003439">
    <property type="entry name" value="ABC_transporter-like_ATP-bd"/>
</dbReference>
<dbReference type="FunFam" id="3.40.50.300:FF:000221">
    <property type="entry name" value="Multidrug ABC transporter ATP-binding protein"/>
    <property type="match status" value="1"/>
</dbReference>
<dbReference type="InterPro" id="IPR017871">
    <property type="entry name" value="ABC_transporter-like_CS"/>
</dbReference>
<dbReference type="CDD" id="cd07346">
    <property type="entry name" value="ABC_6TM_exporters"/>
    <property type="match status" value="1"/>
</dbReference>
<dbReference type="GO" id="GO:0005886">
    <property type="term" value="C:plasma membrane"/>
    <property type="evidence" value="ECO:0007669"/>
    <property type="project" value="UniProtKB-SubCell"/>
</dbReference>
<name>A0A197ZZW3_9BACL</name>
<keyword evidence="7 10" id="KW-1133">Transmembrane helix</keyword>
<evidence type="ECO:0000259" key="11">
    <source>
        <dbReference type="PROSITE" id="PS50042"/>
    </source>
</evidence>
<keyword evidence="4 10" id="KW-0812">Transmembrane</keyword>
<evidence type="ECO:0000256" key="2">
    <source>
        <dbReference type="ARBA" id="ARBA00022448"/>
    </source>
</evidence>
<keyword evidence="15" id="KW-1185">Reference proteome</keyword>
<dbReference type="PROSITE" id="PS50042">
    <property type="entry name" value="CNMP_BINDING_3"/>
    <property type="match status" value="1"/>
</dbReference>
<dbReference type="PANTHER" id="PTHR24221:SF654">
    <property type="entry name" value="ATP-BINDING CASSETTE SUB-FAMILY B MEMBER 6"/>
    <property type="match status" value="1"/>
</dbReference>
<dbReference type="GO" id="GO:0005524">
    <property type="term" value="F:ATP binding"/>
    <property type="evidence" value="ECO:0007669"/>
    <property type="project" value="UniProtKB-KW"/>
</dbReference>
<dbReference type="RefSeq" id="WP_068669298.1">
    <property type="nucleotide sequence ID" value="NZ_LYPB01000088.1"/>
</dbReference>
<dbReference type="PROSITE" id="PS50929">
    <property type="entry name" value="ABC_TM1F"/>
    <property type="match status" value="1"/>
</dbReference>
<dbReference type="InterPro" id="IPR003593">
    <property type="entry name" value="AAA+_ATPase"/>
</dbReference>
<protein>
    <recommendedName>
        <fullName evidence="16">ABC transporter ATP-binding protein</fullName>
    </recommendedName>
</protein>
<keyword evidence="9" id="KW-0010">Activator</keyword>
<evidence type="ECO:0000256" key="5">
    <source>
        <dbReference type="ARBA" id="ARBA00022741"/>
    </source>
</evidence>
<dbReference type="GO" id="GO:0140359">
    <property type="term" value="F:ABC-type transporter activity"/>
    <property type="evidence" value="ECO:0007669"/>
    <property type="project" value="InterPro"/>
</dbReference>
<dbReference type="InterPro" id="IPR018488">
    <property type="entry name" value="cNMP-bd_CS"/>
</dbReference>
<evidence type="ECO:0000256" key="1">
    <source>
        <dbReference type="ARBA" id="ARBA00004651"/>
    </source>
</evidence>
<dbReference type="SUPFAM" id="SSF52540">
    <property type="entry name" value="P-loop containing nucleoside triphosphate hydrolases"/>
    <property type="match status" value="1"/>
</dbReference>
<evidence type="ECO:0000256" key="7">
    <source>
        <dbReference type="ARBA" id="ARBA00022989"/>
    </source>
</evidence>
<accession>A0A197ZZW3</accession>
<dbReference type="AlphaFoldDB" id="A0A197ZZW3"/>
<feature type="domain" description="Cyclic nucleotide-binding" evidence="11">
    <location>
        <begin position="593"/>
        <end position="713"/>
    </location>
</feature>
<dbReference type="SMART" id="SM00382">
    <property type="entry name" value="AAA"/>
    <property type="match status" value="1"/>
</dbReference>
<dbReference type="InterPro" id="IPR039421">
    <property type="entry name" value="Type_1_exporter"/>
</dbReference>
<evidence type="ECO:0000256" key="6">
    <source>
        <dbReference type="ARBA" id="ARBA00022840"/>
    </source>
</evidence>
<sequence>MQFLRTLLHLWTPYKRLTGIFLFCLLIEVGYSVAAPISLKYLVDEAFTPKSVHNFAIILIVLLSTGFINICASIYGEYTLGNLGGQIIKKLRIELFTHLQKQSLPFHQKYRVGDLVARFSSDMTSLERVVRIVFPYFLKEALSVLLGLFILFSIEWKLTLAMLVGSILMFIGPKLLQGRAETANLDYKESQERFTNTIDEMVKGHKTIKSLHLQARFQDRARKQVQELFTFGLKLQLAGSMMERLPLISLLILNGIMIGFGGYLIFHDMMSIGGFMAFFTLFLSVGQSGSNLSSLIPSLIDSSTSFHRIREILDHPATVTEDAHSLELPSSLPSIRMDEVTFGYTEEANQLHNVSLRIAPGSYVAFIGPSGSGKSTALQLLSRFYDPKQGSVSINDYDIRILSEASLRKQSTLVTQDTFLFNTTIRDNLLLDSGASEVEMIAAAKQANIHDVIAGWPNGYDTEVHHEGGSLSGGERQRLSIARALLRKPNLLLLDEVTSALDPATESDINQLIERLKSEKTIVSVTHRLSSVMNADCIHVFQDGRIIDSGTHQELLHKNNLYRTLWDKQYGFNLSQDGLYATVEMDRLAKLPFFEGIAPTLLKNIALLFTTETCNEGENIVREGDEGNKFYIIVRGKFEIIKRMPDGVERRVAVLQDGDHFGEIALLHNVPRNATVRAMGPSVLLSVRQEAFHRLMAEHPQIKQSLEHTLQKRIG</sequence>
<dbReference type="Proteomes" id="UP000078454">
    <property type="component" value="Unassembled WGS sequence"/>
</dbReference>
<evidence type="ECO:0008006" key="16">
    <source>
        <dbReference type="Google" id="ProtNLM"/>
    </source>
</evidence>
<feature type="domain" description="ABC transmembrane type-1" evidence="13">
    <location>
        <begin position="20"/>
        <end position="301"/>
    </location>
</feature>
<evidence type="ECO:0000256" key="8">
    <source>
        <dbReference type="ARBA" id="ARBA00023136"/>
    </source>
</evidence>
<dbReference type="PROSITE" id="PS50893">
    <property type="entry name" value="ABC_TRANSPORTER_2"/>
    <property type="match status" value="1"/>
</dbReference>